<keyword evidence="3" id="KW-1185">Reference proteome</keyword>
<proteinExistence type="predicted"/>
<feature type="chain" id="PRO_5046075868" evidence="1">
    <location>
        <begin position="24"/>
        <end position="833"/>
    </location>
</feature>
<organism evidence="2 3">
    <name type="scientific">Asticcacaulis currens</name>
    <dbReference type="NCBI Taxonomy" id="2984210"/>
    <lineage>
        <taxon>Bacteria</taxon>
        <taxon>Pseudomonadati</taxon>
        <taxon>Pseudomonadota</taxon>
        <taxon>Alphaproteobacteria</taxon>
        <taxon>Caulobacterales</taxon>
        <taxon>Caulobacteraceae</taxon>
        <taxon>Asticcacaulis</taxon>
    </lineage>
</organism>
<dbReference type="Proteomes" id="UP001216595">
    <property type="component" value="Unassembled WGS sequence"/>
</dbReference>
<dbReference type="Gene3D" id="2.70.98.70">
    <property type="match status" value="1"/>
</dbReference>
<keyword evidence="1" id="KW-0732">Signal</keyword>
<evidence type="ECO:0000256" key="1">
    <source>
        <dbReference type="SAM" id="SignalP"/>
    </source>
</evidence>
<dbReference type="InterPro" id="IPR008929">
    <property type="entry name" value="Chondroitin_lyas"/>
</dbReference>
<dbReference type="SUPFAM" id="SSF48230">
    <property type="entry name" value="Chondroitin AC/alginate lyase"/>
    <property type="match status" value="1"/>
</dbReference>
<reference evidence="2 3" key="1">
    <citation type="submission" date="2023-01" db="EMBL/GenBank/DDBJ databases">
        <title>Novel species of the genus Asticcacaulis isolated from rivers.</title>
        <authorList>
            <person name="Lu H."/>
        </authorList>
    </citation>
    <scope>NUCLEOTIDE SEQUENCE [LARGE SCALE GENOMIC DNA]</scope>
    <source>
        <strain evidence="2 3">DXS10W</strain>
    </source>
</reference>
<dbReference type="RefSeq" id="WP_272740453.1">
    <property type="nucleotide sequence ID" value="NZ_JAQQKW010000002.1"/>
</dbReference>
<protein>
    <submittedName>
        <fullName evidence="2">Uncharacterized protein</fullName>
    </submittedName>
</protein>
<sequence>MNRRQLLVSAAVLPLFGTRPAFAQDLLARSPLAHIDSPKPPLQDILNGTIKGRRFDRSDRVEPVMDLSGFDKTQLYSVPKPGEHPRLLFSRRDIPRIRAQLTASPRAKALWSDLLRLAAGVETAPNDWASRVYRALAQGDLTAVVALQSDPASPNAKGPPGSTRNTLQILLWARALKALLEDDATVGRETAQAVDTYARFLRPQVRAALASANTENYWNSTRPVMGDSATVAFLYDFSQPYMSREQVENVRSLIVEATSRRYGLGMDLPPHWRNWNFIGMAAMFPLMQLAIEGEPGYEPRIVERGFEVARDYILYGNSENGIGREAMGYHTLGMLHAASFKLAMANRGRNLFGLVRWRRMFDRWMVWAMQPYGGAWASEGDLGTYPPAAALMGLARSLYPKDPCIEQVAAQTPNANKLDGWTEDMLVALLYPSDLSSPAAKPGATGCTEGWPLSLFDAERGVMFARSGWGTSDLSLQIVARNDTLNASHDHADRGGFYLSSHGRTWAIPSLRETQSQYHSVILIDGKGQGYFPTPATWTSHTLSPQGATATIDQSYAYNWRWMKSSFLATDEQLKAEPWLDVFRGARDRLASRYPAAAWQRDPLPMIRKYYEPNLAGDPRMWGDEDAWVLRTPYNPVKTAIRRFAMVRAKQPFVLISDTIEKDEQERLYEWHMVVPSDVELYQMSGQDIILGPVTGNRVERRRPDGGFKDSGMPVATKGAPMLLVRILSMTEAEVPDEALNPVLETLHYVKTDDTHQFAGRSFGLGKRLCLPVRTKRADYRVMLLPYSHGDALPKTEWQGDVLRVTTASGVSRIQFGRAGSDTGELIILEAAS</sequence>
<name>A0ABT5ICL1_9CAUL</name>
<evidence type="ECO:0000313" key="2">
    <source>
        <dbReference type="EMBL" id="MDC7693703.1"/>
    </source>
</evidence>
<feature type="signal peptide" evidence="1">
    <location>
        <begin position="1"/>
        <end position="23"/>
    </location>
</feature>
<accession>A0ABT5ICL1</accession>
<evidence type="ECO:0000313" key="3">
    <source>
        <dbReference type="Proteomes" id="UP001216595"/>
    </source>
</evidence>
<dbReference type="Gene3D" id="1.50.10.100">
    <property type="entry name" value="Chondroitin AC/alginate lyase"/>
    <property type="match status" value="1"/>
</dbReference>
<dbReference type="EMBL" id="JAQQKW010000002">
    <property type="protein sequence ID" value="MDC7693703.1"/>
    <property type="molecule type" value="Genomic_DNA"/>
</dbReference>
<comment type="caution">
    <text evidence="2">The sequence shown here is derived from an EMBL/GenBank/DDBJ whole genome shotgun (WGS) entry which is preliminary data.</text>
</comment>
<gene>
    <name evidence="2" type="ORF">PQU94_05340</name>
</gene>